<evidence type="ECO:0000256" key="2">
    <source>
        <dbReference type="ARBA" id="ARBA00022840"/>
    </source>
</evidence>
<evidence type="ECO:0000256" key="1">
    <source>
        <dbReference type="ARBA" id="ARBA00022741"/>
    </source>
</evidence>
<sequence length="185" mass="21099">MGRPIVTMGNDIGFLPGDLEEKLNPWMKPIHDNLDIIFSPDIKKQKKCPDEQDSGKNRKKLTKRDQSQYYQEPKETWQKLISEGLLCVEPLAFIRGRSIPNQILIIDEAQNLNRNEIKTIITRIGENSKIILTGDTEQIDNPYLDKNNNGLSVTIEKFKKEKCAGHITLTKSERSKLAELAANIL</sequence>
<dbReference type="EMBL" id="MEYQ01000014">
    <property type="protein sequence ID" value="OGD39186.1"/>
    <property type="molecule type" value="Genomic_DNA"/>
</dbReference>
<dbReference type="Pfam" id="PF02562">
    <property type="entry name" value="PhoH"/>
    <property type="match status" value="1"/>
</dbReference>
<keyword evidence="1" id="KW-0547">Nucleotide-binding</keyword>
<feature type="region of interest" description="Disordered" evidence="3">
    <location>
        <begin position="45"/>
        <end position="68"/>
    </location>
</feature>
<dbReference type="InterPro" id="IPR003714">
    <property type="entry name" value="PhoH"/>
</dbReference>
<protein>
    <recommendedName>
        <fullName evidence="4">PhoH-like protein domain-containing protein</fullName>
    </recommendedName>
</protein>
<feature type="compositionally biased region" description="Basic and acidic residues" evidence="3">
    <location>
        <begin position="45"/>
        <end position="56"/>
    </location>
</feature>
<dbReference type="AlphaFoldDB" id="A0A1F5C8K3"/>
<dbReference type="SUPFAM" id="SSF52540">
    <property type="entry name" value="P-loop containing nucleoside triphosphate hydrolases"/>
    <property type="match status" value="1"/>
</dbReference>
<evidence type="ECO:0000313" key="5">
    <source>
        <dbReference type="EMBL" id="OGD39186.1"/>
    </source>
</evidence>
<dbReference type="GO" id="GO:0005829">
    <property type="term" value="C:cytosol"/>
    <property type="evidence" value="ECO:0007669"/>
    <property type="project" value="TreeGrafter"/>
</dbReference>
<name>A0A1F5C8K3_9BACT</name>
<evidence type="ECO:0000259" key="4">
    <source>
        <dbReference type="Pfam" id="PF02562"/>
    </source>
</evidence>
<proteinExistence type="predicted"/>
<dbReference type="GO" id="GO:0005524">
    <property type="term" value="F:ATP binding"/>
    <property type="evidence" value="ECO:0007669"/>
    <property type="project" value="UniProtKB-KW"/>
</dbReference>
<dbReference type="PANTHER" id="PTHR30473">
    <property type="entry name" value="PROTEIN PHOH"/>
    <property type="match status" value="1"/>
</dbReference>
<dbReference type="PANTHER" id="PTHR30473:SF2">
    <property type="entry name" value="PIN DOMAIN-CONTAINING PROTEIN"/>
    <property type="match status" value="1"/>
</dbReference>
<evidence type="ECO:0000313" key="6">
    <source>
        <dbReference type="Proteomes" id="UP000177947"/>
    </source>
</evidence>
<organism evidence="5 6">
    <name type="scientific">Candidatus Azambacteria bacterium RIFCSPLOWO2_01_FULL_37_9</name>
    <dbReference type="NCBI Taxonomy" id="1797297"/>
    <lineage>
        <taxon>Bacteria</taxon>
        <taxon>Candidatus Azamiibacteriota</taxon>
    </lineage>
</organism>
<dbReference type="Proteomes" id="UP000177947">
    <property type="component" value="Unassembled WGS sequence"/>
</dbReference>
<evidence type="ECO:0000256" key="3">
    <source>
        <dbReference type="SAM" id="MobiDB-lite"/>
    </source>
</evidence>
<comment type="caution">
    <text evidence="5">The sequence shown here is derived from an EMBL/GenBank/DDBJ whole genome shotgun (WGS) entry which is preliminary data.</text>
</comment>
<gene>
    <name evidence="5" type="ORF">A2907_01790</name>
</gene>
<dbReference type="InterPro" id="IPR051451">
    <property type="entry name" value="PhoH2-like"/>
</dbReference>
<feature type="domain" description="PhoH-like protein" evidence="4">
    <location>
        <begin position="3"/>
        <end position="177"/>
    </location>
</feature>
<dbReference type="Gene3D" id="3.40.50.300">
    <property type="entry name" value="P-loop containing nucleotide triphosphate hydrolases"/>
    <property type="match status" value="1"/>
</dbReference>
<dbReference type="InterPro" id="IPR027417">
    <property type="entry name" value="P-loop_NTPase"/>
</dbReference>
<keyword evidence="2" id="KW-0067">ATP-binding</keyword>
<accession>A0A1F5C8K3</accession>
<reference evidence="5 6" key="1">
    <citation type="journal article" date="2016" name="Nat. Commun.">
        <title>Thousands of microbial genomes shed light on interconnected biogeochemical processes in an aquifer system.</title>
        <authorList>
            <person name="Anantharaman K."/>
            <person name="Brown C.T."/>
            <person name="Hug L.A."/>
            <person name="Sharon I."/>
            <person name="Castelle C.J."/>
            <person name="Probst A.J."/>
            <person name="Thomas B.C."/>
            <person name="Singh A."/>
            <person name="Wilkins M.J."/>
            <person name="Karaoz U."/>
            <person name="Brodie E.L."/>
            <person name="Williams K.H."/>
            <person name="Hubbard S.S."/>
            <person name="Banfield J.F."/>
        </authorList>
    </citation>
    <scope>NUCLEOTIDE SEQUENCE [LARGE SCALE GENOMIC DNA]</scope>
</reference>